<dbReference type="AlphaFoldDB" id="A0A841DM75"/>
<dbReference type="Proteomes" id="UP000558997">
    <property type="component" value="Unassembled WGS sequence"/>
</dbReference>
<dbReference type="EMBL" id="JACHNF010000001">
    <property type="protein sequence ID" value="MBB5977876.1"/>
    <property type="molecule type" value="Genomic_DNA"/>
</dbReference>
<evidence type="ECO:0000313" key="3">
    <source>
        <dbReference type="Proteomes" id="UP000558997"/>
    </source>
</evidence>
<evidence type="ECO:0000256" key="1">
    <source>
        <dbReference type="SAM" id="SignalP"/>
    </source>
</evidence>
<feature type="chain" id="PRO_5032453001" description="Secreted protein" evidence="1">
    <location>
        <begin position="29"/>
        <end position="136"/>
    </location>
</feature>
<gene>
    <name evidence="2" type="ORF">HDA44_001217</name>
</gene>
<evidence type="ECO:0008006" key="4">
    <source>
        <dbReference type="Google" id="ProtNLM"/>
    </source>
</evidence>
<proteinExistence type="predicted"/>
<accession>A0A841DM75</accession>
<sequence>MILLFRRFIAIALVTSSAVAVSAAPASAAGRKFEIKDSNSWSNLHGSISSSRTSATVSGTLVADSTRVTAWGCVSASISGCSLVANQKKLAEYDTRRQGLYAKDFTKTLSKTSGQSVYVRACFTWTQGHGSCSGWK</sequence>
<protein>
    <recommendedName>
        <fullName evidence="4">Secreted protein</fullName>
    </recommendedName>
</protein>
<feature type="signal peptide" evidence="1">
    <location>
        <begin position="1"/>
        <end position="28"/>
    </location>
</feature>
<evidence type="ECO:0000313" key="2">
    <source>
        <dbReference type="EMBL" id="MBB5977876.1"/>
    </source>
</evidence>
<reference evidence="2 3" key="1">
    <citation type="submission" date="2020-08" db="EMBL/GenBank/DDBJ databases">
        <title>Sequencing the genomes of 1000 actinobacteria strains.</title>
        <authorList>
            <person name="Klenk H.-P."/>
        </authorList>
    </citation>
    <scope>NUCLEOTIDE SEQUENCE [LARGE SCALE GENOMIC DNA]</scope>
    <source>
        <strain evidence="2 3">DSM 17294</strain>
    </source>
</reference>
<keyword evidence="1" id="KW-0732">Signal</keyword>
<name>A0A841DM75_9ACTN</name>
<dbReference type="RefSeq" id="WP_184832043.1">
    <property type="nucleotide sequence ID" value="NZ_BAAAVN010000015.1"/>
</dbReference>
<comment type="caution">
    <text evidence="2">The sequence shown here is derived from an EMBL/GenBank/DDBJ whole genome shotgun (WGS) entry which is preliminary data.</text>
</comment>
<keyword evidence="3" id="KW-1185">Reference proteome</keyword>
<organism evidence="2 3">
    <name type="scientific">Kribbella solani</name>
    <dbReference type="NCBI Taxonomy" id="236067"/>
    <lineage>
        <taxon>Bacteria</taxon>
        <taxon>Bacillati</taxon>
        <taxon>Actinomycetota</taxon>
        <taxon>Actinomycetes</taxon>
        <taxon>Propionibacteriales</taxon>
        <taxon>Kribbellaceae</taxon>
        <taxon>Kribbella</taxon>
    </lineage>
</organism>